<keyword evidence="8" id="KW-0812">Transmembrane</keyword>
<evidence type="ECO:0000256" key="5">
    <source>
        <dbReference type="ARBA" id="ARBA00022741"/>
    </source>
</evidence>
<feature type="domain" description="Signal transduction histidine kinase HWE region" evidence="9">
    <location>
        <begin position="238"/>
        <end position="320"/>
    </location>
</feature>
<dbReference type="KEGG" id="aep:AMC99_02787"/>
<protein>
    <recommendedName>
        <fullName evidence="2">histidine kinase</fullName>
        <ecNumber evidence="2">2.7.13.3</ecNumber>
    </recommendedName>
</protein>
<evidence type="ECO:0000256" key="8">
    <source>
        <dbReference type="SAM" id="Phobius"/>
    </source>
</evidence>
<evidence type="ECO:0000256" key="1">
    <source>
        <dbReference type="ARBA" id="ARBA00000085"/>
    </source>
</evidence>
<dbReference type="Proteomes" id="UP000057938">
    <property type="component" value="Chromosome"/>
</dbReference>
<evidence type="ECO:0000313" key="10">
    <source>
        <dbReference type="EMBL" id="ALE18058.1"/>
    </source>
</evidence>
<keyword evidence="3" id="KW-0597">Phosphoprotein</keyword>
<dbReference type="InterPro" id="IPR011102">
    <property type="entry name" value="Sig_transdc_His_kinase_HWE"/>
</dbReference>
<comment type="catalytic activity">
    <reaction evidence="1">
        <text>ATP + protein L-histidine = ADP + protein N-phospho-L-histidine.</text>
        <dbReference type="EC" id="2.7.13.3"/>
    </reaction>
</comment>
<dbReference type="EMBL" id="CP012669">
    <property type="protein sequence ID" value="ALE18058.1"/>
    <property type="molecule type" value="Genomic_DNA"/>
</dbReference>
<dbReference type="Gene3D" id="3.30.565.10">
    <property type="entry name" value="Histidine kinase-like ATPase, C-terminal domain"/>
    <property type="match status" value="1"/>
</dbReference>
<evidence type="ECO:0000259" key="9">
    <source>
        <dbReference type="SMART" id="SM00911"/>
    </source>
</evidence>
<proteinExistence type="predicted"/>
<organism evidence="10 11">
    <name type="scientific">Altererythrobacter epoxidivorans</name>
    <dbReference type="NCBI Taxonomy" id="361183"/>
    <lineage>
        <taxon>Bacteria</taxon>
        <taxon>Pseudomonadati</taxon>
        <taxon>Pseudomonadota</taxon>
        <taxon>Alphaproteobacteria</taxon>
        <taxon>Sphingomonadales</taxon>
        <taxon>Erythrobacteraceae</taxon>
        <taxon>Altererythrobacter</taxon>
    </lineage>
</organism>
<keyword evidence="4" id="KW-0808">Transferase</keyword>
<evidence type="ECO:0000256" key="7">
    <source>
        <dbReference type="ARBA" id="ARBA00022840"/>
    </source>
</evidence>
<dbReference type="PANTHER" id="PTHR41523:SF8">
    <property type="entry name" value="ETHYLENE RESPONSE SENSOR PROTEIN"/>
    <property type="match status" value="1"/>
</dbReference>
<dbReference type="GO" id="GO:0004673">
    <property type="term" value="F:protein histidine kinase activity"/>
    <property type="evidence" value="ECO:0007669"/>
    <property type="project" value="UniProtKB-EC"/>
</dbReference>
<dbReference type="AlphaFoldDB" id="A0A0M4MW49"/>
<keyword evidence="11" id="KW-1185">Reference proteome</keyword>
<dbReference type="InterPro" id="IPR007891">
    <property type="entry name" value="CHASE3"/>
</dbReference>
<evidence type="ECO:0000256" key="3">
    <source>
        <dbReference type="ARBA" id="ARBA00022553"/>
    </source>
</evidence>
<evidence type="ECO:0000256" key="2">
    <source>
        <dbReference type="ARBA" id="ARBA00012438"/>
    </source>
</evidence>
<evidence type="ECO:0000256" key="6">
    <source>
        <dbReference type="ARBA" id="ARBA00022777"/>
    </source>
</evidence>
<accession>A0A0M4MW49</accession>
<dbReference type="Pfam" id="PF07536">
    <property type="entry name" value="HWE_HK"/>
    <property type="match status" value="1"/>
</dbReference>
<gene>
    <name evidence="10" type="ORF">AMC99_02787</name>
</gene>
<dbReference type="PATRIC" id="fig|361183.4.peg.2740"/>
<keyword evidence="8" id="KW-1133">Transmembrane helix</keyword>
<sequence length="425" mass="46506">MPKARQSSHWFNLALLSLIAIALLTAFWVIFRTIEAERAERQQVRTTSEILLELRNIQRAALRAETGQRGYLITLDRRYLDPYRQGVSDLEPAIDRLRDRVDPIATERQTQLLADIERQADLKLDELATTVSLLEQGELLEARRVILSDTGQEAMVDLKAALDEMERIERDILTRQSDDTAEAEARLLPLLGLLLFLVLIFIIFGVRLVARTATAESEAAQAAVIAEAHDRADLLAKELNHRVKNLFAVILAIVQMSGRDSPEAKPVIESISTRIRALLTAHEVTQGALDKPVASLSALVETTLSPYQSATHPAVIEGGEVMLPAKSVTPLGLALHELTTNAVKYGAWANGGTVAVRWTTRDGKLTIKWEETGGAACGEPEREGFGSLLMKSAARQLGGSIDRKFGPDGCSVTIVIPVDTLDSAG</sequence>
<keyword evidence="8" id="KW-0472">Membrane</keyword>
<dbReference type="STRING" id="361183.AMC99_02787"/>
<feature type="transmembrane region" description="Helical" evidence="8">
    <location>
        <begin position="187"/>
        <end position="210"/>
    </location>
</feature>
<evidence type="ECO:0000313" key="11">
    <source>
        <dbReference type="Proteomes" id="UP000057938"/>
    </source>
</evidence>
<keyword evidence="7" id="KW-0067">ATP-binding</keyword>
<dbReference type="GO" id="GO:0005524">
    <property type="term" value="F:ATP binding"/>
    <property type="evidence" value="ECO:0007669"/>
    <property type="project" value="UniProtKB-KW"/>
</dbReference>
<dbReference type="OrthoDB" id="136506at2"/>
<keyword evidence="6 10" id="KW-0418">Kinase</keyword>
<dbReference type="Pfam" id="PF05227">
    <property type="entry name" value="CHASE3"/>
    <property type="match status" value="1"/>
</dbReference>
<name>A0A0M4MW49_9SPHN</name>
<dbReference type="SMART" id="SM00911">
    <property type="entry name" value="HWE_HK"/>
    <property type="match status" value="1"/>
</dbReference>
<reference evidence="10 11" key="1">
    <citation type="submission" date="2015-09" db="EMBL/GenBank/DDBJ databases">
        <title>Complete genome sequence of a benzo[a]pyrene-degrading bacterium Altererythrobacter epoxidivorans CGMCC 1.7731T.</title>
        <authorList>
            <person name="Li Z."/>
            <person name="Cheng H."/>
            <person name="Huo Y."/>
            <person name="Xu X."/>
        </authorList>
    </citation>
    <scope>NUCLEOTIDE SEQUENCE [LARGE SCALE GENOMIC DNA]</scope>
    <source>
        <strain evidence="10 11">CGMCC 1.7731</strain>
    </source>
</reference>
<dbReference type="EC" id="2.7.13.3" evidence="2"/>
<dbReference type="SUPFAM" id="SSF55874">
    <property type="entry name" value="ATPase domain of HSP90 chaperone/DNA topoisomerase II/histidine kinase"/>
    <property type="match status" value="1"/>
</dbReference>
<dbReference type="CDD" id="cd19410">
    <property type="entry name" value="HK9-like_sensor"/>
    <property type="match status" value="1"/>
</dbReference>
<dbReference type="PANTHER" id="PTHR41523">
    <property type="entry name" value="TWO-COMPONENT SYSTEM SENSOR PROTEIN"/>
    <property type="match status" value="1"/>
</dbReference>
<evidence type="ECO:0000256" key="4">
    <source>
        <dbReference type="ARBA" id="ARBA00022679"/>
    </source>
</evidence>
<dbReference type="InterPro" id="IPR036890">
    <property type="entry name" value="HATPase_C_sf"/>
</dbReference>
<keyword evidence="5" id="KW-0547">Nucleotide-binding</keyword>